<proteinExistence type="predicted"/>
<dbReference type="Proteomes" id="UP000198290">
    <property type="component" value="Chromosome"/>
</dbReference>
<keyword evidence="2" id="KW-1185">Reference proteome</keyword>
<reference evidence="2" key="3">
    <citation type="journal article" date="2017" name="Plant Physiol. Biochem.">
        <title>Differential oxidative and antioxidative response of duckweed Lemna minor toward plant growth promoting/inhibiting bacteria.</title>
        <authorList>
            <person name="Ishizawa H."/>
            <person name="Kuroda M."/>
            <person name="Morikawa M."/>
            <person name="Ike M."/>
        </authorList>
    </citation>
    <scope>NUCLEOTIDE SEQUENCE [LARGE SCALE GENOMIC DNA]</scope>
    <source>
        <strain evidence="2">H3</strain>
    </source>
</reference>
<accession>A0A3G9GN27</accession>
<dbReference type="AlphaFoldDB" id="A0A3G9GN27"/>
<dbReference type="EMBL" id="AP018823">
    <property type="protein sequence ID" value="BBF87212.1"/>
    <property type="molecule type" value="Genomic_DNA"/>
</dbReference>
<protein>
    <submittedName>
        <fullName evidence="1">Uncharacterized protein</fullName>
    </submittedName>
</protein>
<evidence type="ECO:0000313" key="1">
    <source>
        <dbReference type="EMBL" id="BBF87212.1"/>
    </source>
</evidence>
<reference evidence="1 2" key="2">
    <citation type="journal article" date="2017" name="Genome Announc.">
        <title>Draft genome sequence of Aquitalea magnusonii strain H3, a plant growth-promoting bacterium of duckweed Lemna minor.</title>
        <authorList>
            <person name="Ishizawa H."/>
            <person name="Kuroda M."/>
            <person name="Ike M."/>
        </authorList>
    </citation>
    <scope>NUCLEOTIDE SEQUENCE [LARGE SCALE GENOMIC DNA]</scope>
    <source>
        <strain evidence="1 2">H3</strain>
    </source>
</reference>
<name>A0A3G9GN27_9NEIS</name>
<dbReference type="KEGG" id="amah:DLM_3626"/>
<sequence>MPYAFNFLASHPVAAATGSMTRPCLPQAASTRPVWRVTPGMRAAARPAFKY</sequence>
<gene>
    <name evidence="1" type="ORF">DLM_3626</name>
</gene>
<organism evidence="1 2">
    <name type="scientific">Aquitalea magnusonii</name>
    <dbReference type="NCBI Taxonomy" id="332411"/>
    <lineage>
        <taxon>Bacteria</taxon>
        <taxon>Pseudomonadati</taxon>
        <taxon>Pseudomonadota</taxon>
        <taxon>Betaproteobacteria</taxon>
        <taxon>Neisseriales</taxon>
        <taxon>Chromobacteriaceae</taxon>
        <taxon>Aquitalea</taxon>
    </lineage>
</organism>
<evidence type="ECO:0000313" key="2">
    <source>
        <dbReference type="Proteomes" id="UP000198290"/>
    </source>
</evidence>
<reference evidence="2" key="1">
    <citation type="journal article" date="2017" name="Biotechnol. Biofuels">
        <title>Evaluation of environmental bacterial communities as a factor affecting the growth of duckweed Lemna minor.</title>
        <authorList>
            <person name="Ishizawa H."/>
            <person name="Kuroda M."/>
            <person name="Morikawa M."/>
            <person name="Ike M."/>
        </authorList>
    </citation>
    <scope>NUCLEOTIDE SEQUENCE [LARGE SCALE GENOMIC DNA]</scope>
    <source>
        <strain evidence="2">H3</strain>
    </source>
</reference>